<dbReference type="SMART" id="SM00529">
    <property type="entry name" value="HTH_DTXR"/>
    <property type="match status" value="1"/>
</dbReference>
<dbReference type="GO" id="GO:0003700">
    <property type="term" value="F:DNA-binding transcription factor activity"/>
    <property type="evidence" value="ECO:0007669"/>
    <property type="project" value="InterPro"/>
</dbReference>
<dbReference type="InterPro" id="IPR038157">
    <property type="entry name" value="FeoA_core_dom"/>
</dbReference>
<dbReference type="OrthoDB" id="9791355at2"/>
<dbReference type="InterPro" id="IPR036388">
    <property type="entry name" value="WH-like_DNA-bd_sf"/>
</dbReference>
<dbReference type="KEGG" id="nso:NIASO_17250"/>
<dbReference type="InterPro" id="IPR001367">
    <property type="entry name" value="Fe_dep_repressor"/>
</dbReference>
<dbReference type="InterPro" id="IPR036421">
    <property type="entry name" value="Fe_dep_repressor_sf"/>
</dbReference>
<dbReference type="GO" id="GO:0046983">
    <property type="term" value="F:protein dimerization activity"/>
    <property type="evidence" value="ECO:0007669"/>
    <property type="project" value="InterPro"/>
</dbReference>
<evidence type="ECO:0000256" key="4">
    <source>
        <dbReference type="ARBA" id="ARBA00023125"/>
    </source>
</evidence>
<keyword evidence="9" id="KW-1185">Reference proteome</keyword>
<dbReference type="PROSITE" id="PS50944">
    <property type="entry name" value="HTH_DTXR"/>
    <property type="match status" value="1"/>
</dbReference>
<evidence type="ECO:0000313" key="9">
    <source>
        <dbReference type="Proteomes" id="UP000003586"/>
    </source>
</evidence>
<evidence type="ECO:0000256" key="2">
    <source>
        <dbReference type="ARBA" id="ARBA00022386"/>
    </source>
</evidence>
<dbReference type="InterPro" id="IPR022687">
    <property type="entry name" value="HTH_DTXR"/>
</dbReference>
<dbReference type="GO" id="GO:0003677">
    <property type="term" value="F:DNA binding"/>
    <property type="evidence" value="ECO:0007669"/>
    <property type="project" value="UniProtKB-KW"/>
</dbReference>
<evidence type="ECO:0000256" key="5">
    <source>
        <dbReference type="ARBA" id="ARBA00023163"/>
    </source>
</evidence>
<dbReference type="HOGENOM" id="CLU_069532_0_2_10"/>
<dbReference type="Pfam" id="PF02742">
    <property type="entry name" value="Fe_dep_repr_C"/>
    <property type="match status" value="1"/>
</dbReference>
<protein>
    <recommendedName>
        <fullName evidence="2">Transcriptional regulator MntR</fullName>
    </recommendedName>
</protein>
<dbReference type="Gene3D" id="1.10.60.10">
    <property type="entry name" value="Iron dependent repressor, metal binding and dimerisation domain"/>
    <property type="match status" value="1"/>
</dbReference>
<dbReference type="AlphaFoldDB" id="W0F3R2"/>
<dbReference type="STRING" id="929713.NIASO_17250"/>
<evidence type="ECO:0000259" key="7">
    <source>
        <dbReference type="PROSITE" id="PS50944"/>
    </source>
</evidence>
<keyword evidence="3" id="KW-0805">Transcription regulation</keyword>
<dbReference type="Pfam" id="PF01325">
    <property type="entry name" value="Fe_dep_repress"/>
    <property type="match status" value="1"/>
</dbReference>
<keyword evidence="5" id="KW-0804">Transcription</keyword>
<evidence type="ECO:0000256" key="1">
    <source>
        <dbReference type="ARBA" id="ARBA00007871"/>
    </source>
</evidence>
<dbReference type="Gene3D" id="2.30.30.90">
    <property type="match status" value="1"/>
</dbReference>
<dbReference type="InterPro" id="IPR036390">
    <property type="entry name" value="WH_DNA-bd_sf"/>
</dbReference>
<evidence type="ECO:0000313" key="8">
    <source>
        <dbReference type="EMBL" id="AHF16443.1"/>
    </source>
</evidence>
<accession>W0F3R2</accession>
<gene>
    <name evidence="8" type="ORF">NIASO_17250</name>
</gene>
<proteinExistence type="inferred from homology"/>
<dbReference type="eggNOG" id="COG1321">
    <property type="taxonomic scope" value="Bacteria"/>
</dbReference>
<feature type="domain" description="HTH dtxR-type" evidence="7">
    <location>
        <begin position="1"/>
        <end position="66"/>
    </location>
</feature>
<organism evidence="8 9">
    <name type="scientific">Niabella soli DSM 19437</name>
    <dbReference type="NCBI Taxonomy" id="929713"/>
    <lineage>
        <taxon>Bacteria</taxon>
        <taxon>Pseudomonadati</taxon>
        <taxon>Bacteroidota</taxon>
        <taxon>Chitinophagia</taxon>
        <taxon>Chitinophagales</taxon>
        <taxon>Chitinophagaceae</taxon>
        <taxon>Niabella</taxon>
    </lineage>
</organism>
<dbReference type="SUPFAM" id="SSF46785">
    <property type="entry name" value="Winged helix' DNA-binding domain"/>
    <property type="match status" value="1"/>
</dbReference>
<comment type="function">
    <text evidence="6">In the presence of manganese, represses expression of mntH and mntS. Up-regulates expression of mntP.</text>
</comment>
<reference evidence="8 9" key="1">
    <citation type="submission" date="2013-12" db="EMBL/GenBank/DDBJ databases">
        <authorList>
            <consortium name="DOE Joint Genome Institute"/>
            <person name="Eisen J."/>
            <person name="Huntemann M."/>
            <person name="Han J."/>
            <person name="Chen A."/>
            <person name="Kyrpides N."/>
            <person name="Mavromatis K."/>
            <person name="Markowitz V."/>
            <person name="Palaniappan K."/>
            <person name="Ivanova N."/>
            <person name="Schaumberg A."/>
            <person name="Pati A."/>
            <person name="Liolios K."/>
            <person name="Nordberg H.P."/>
            <person name="Cantor M.N."/>
            <person name="Hua S.X."/>
            <person name="Woyke T."/>
        </authorList>
    </citation>
    <scope>NUCLEOTIDE SEQUENCE [LARGE SCALE GENOMIC DNA]</scope>
    <source>
        <strain evidence="9">DSM 19437</strain>
    </source>
</reference>
<dbReference type="SUPFAM" id="SSF47979">
    <property type="entry name" value="Iron-dependent repressor protein, dimerization domain"/>
    <property type="match status" value="1"/>
</dbReference>
<evidence type="ECO:0000256" key="3">
    <source>
        <dbReference type="ARBA" id="ARBA00023015"/>
    </source>
</evidence>
<dbReference type="GO" id="GO:0046914">
    <property type="term" value="F:transition metal ion binding"/>
    <property type="evidence" value="ECO:0007669"/>
    <property type="project" value="InterPro"/>
</dbReference>
<dbReference type="InterPro" id="IPR007167">
    <property type="entry name" value="Fe-transptr_FeoA-like"/>
</dbReference>
<dbReference type="InterPro" id="IPR050536">
    <property type="entry name" value="DtxR_MntR_Metal-Reg"/>
</dbReference>
<dbReference type="PANTHER" id="PTHR33238">
    <property type="entry name" value="IRON (METAL) DEPENDENT REPRESSOR, DTXR FAMILY"/>
    <property type="match status" value="1"/>
</dbReference>
<name>W0F3R2_9BACT</name>
<comment type="similarity">
    <text evidence="1">Belongs to the DtxR/MntR family.</text>
</comment>
<dbReference type="Pfam" id="PF04023">
    <property type="entry name" value="FeoA"/>
    <property type="match status" value="1"/>
</dbReference>
<dbReference type="Proteomes" id="UP000003586">
    <property type="component" value="Chromosome"/>
</dbReference>
<dbReference type="EMBL" id="CP007035">
    <property type="protein sequence ID" value="AHF16443.1"/>
    <property type="molecule type" value="Genomic_DNA"/>
</dbReference>
<dbReference type="PANTHER" id="PTHR33238:SF7">
    <property type="entry name" value="IRON-DEPENDENT TRANSCRIPTIONAL REGULATOR"/>
    <property type="match status" value="1"/>
</dbReference>
<dbReference type="InterPro" id="IPR022689">
    <property type="entry name" value="Iron_dep_repressor"/>
</dbReference>
<sequence>MVSQAEENYLKTLFHLTNEITNKTVAGTNELAMLLDVKPATANDMLKKLKEKGFVSYEKYGKIALTAKGKDLAVGIVRKHRLWETFLYEKLGFFWDEVHEVAEQLEHIKSPKLVDQLEKFLGFPEIDPHGDPIPNAKGEIKPVKRKTLAEIGVNKTCKLVAVKDNSSSFLQYVVKLGLGLSSKIKVISQQEFDGSLEIEVNGVCSLVSKKVAENLYVI</sequence>
<dbReference type="Gene3D" id="1.10.10.10">
    <property type="entry name" value="Winged helix-like DNA-binding domain superfamily/Winged helix DNA-binding domain"/>
    <property type="match status" value="1"/>
</dbReference>
<evidence type="ECO:0000256" key="6">
    <source>
        <dbReference type="ARBA" id="ARBA00025185"/>
    </source>
</evidence>
<keyword evidence="4" id="KW-0238">DNA-binding</keyword>